<dbReference type="STRING" id="29172.A0A0D8XFH2"/>
<reference evidence="3" key="2">
    <citation type="journal article" date="2016" name="Sci. Rep.">
        <title>Dictyocaulus viviparus genome, variome and transcriptome elucidate lungworm biology and support future intervention.</title>
        <authorList>
            <person name="McNulty S.N."/>
            <person name="Strube C."/>
            <person name="Rosa B.A."/>
            <person name="Martin J.C."/>
            <person name="Tyagi R."/>
            <person name="Choi Y.J."/>
            <person name="Wang Q."/>
            <person name="Hallsworth Pepin K."/>
            <person name="Zhang X."/>
            <person name="Ozersky P."/>
            <person name="Wilson R.K."/>
            <person name="Sternberg P.W."/>
            <person name="Gasser R.B."/>
            <person name="Mitreva M."/>
        </authorList>
    </citation>
    <scope>NUCLEOTIDE SEQUENCE [LARGE SCALE GENOMIC DNA]</scope>
    <source>
        <strain evidence="3">HannoverDv2000</strain>
    </source>
</reference>
<dbReference type="AlphaFoldDB" id="A0A0D8XFH2"/>
<evidence type="ECO:0000256" key="1">
    <source>
        <dbReference type="ARBA" id="ARBA00022473"/>
    </source>
</evidence>
<keyword evidence="1" id="KW-0217">Developmental protein</keyword>
<evidence type="ECO:0000313" key="3">
    <source>
        <dbReference type="Proteomes" id="UP000053766"/>
    </source>
</evidence>
<reference evidence="2 3" key="1">
    <citation type="submission" date="2013-11" db="EMBL/GenBank/DDBJ databases">
        <title>Draft genome of the bovine lungworm Dictyocaulus viviparus.</title>
        <authorList>
            <person name="Mitreva M."/>
        </authorList>
    </citation>
    <scope>NUCLEOTIDE SEQUENCE [LARGE SCALE GENOMIC DNA]</scope>
    <source>
        <strain evidence="2 3">HannoverDv2000</strain>
    </source>
</reference>
<dbReference type="PANTHER" id="PTHR46706">
    <property type="entry name" value="PROTEIN QUA-1-RELATED"/>
    <property type="match status" value="1"/>
</dbReference>
<sequence>MTENVRYMLTFTLISISYASYCGQAAIPFTFQVLHSGLTVLGCAKPQCFGWNTNGTLANESAQFYRYKRFLAFRIDGKEDGYLRQSDQIPRSPSRNSIAAPSVATCEEHYSTKSCSPGQWVGGIAPKSLVHGSKLQIRCCSYAPLLNSEDRGVAMVTNGQLVVGGEVMNDDNLVSFDYIANIRTELNQSGNIVYAVSIRRMMCTDEDPEAEYQVSQNAVVHNLDGSAQMMPKKKVQEAPIYKQPLQPHYFAAITSTPHFIPQNPAIPNFSQTQAEISSPFHPPMNIPTVQYNPLQMPNTIQAFNGLNPGHQPYIPLSQAAPPAPQLFGGIPRSFDSNMSPLHPLPASVYAQSQSQVPPTPSTTPLPTIPPLTFPTLDQISKINIPSVEDVENVIPPVQKAILTTVARLFGVL</sequence>
<dbReference type="Proteomes" id="UP000053766">
    <property type="component" value="Unassembled WGS sequence"/>
</dbReference>
<protein>
    <submittedName>
        <fullName evidence="2">Uncharacterized protein</fullName>
    </submittedName>
</protein>
<proteinExistence type="predicted"/>
<dbReference type="InterPro" id="IPR052140">
    <property type="entry name" value="Dev_Signal_Hedgehog-like"/>
</dbReference>
<keyword evidence="3" id="KW-1185">Reference proteome</keyword>
<evidence type="ECO:0000313" key="2">
    <source>
        <dbReference type="EMBL" id="KJH42454.1"/>
    </source>
</evidence>
<name>A0A0D8XFH2_DICVI</name>
<accession>A0A0D8XFH2</accession>
<dbReference type="PANTHER" id="PTHR46706:SF12">
    <property type="entry name" value="PROTEIN QUA-1-RELATED"/>
    <property type="match status" value="1"/>
</dbReference>
<organism evidence="2 3">
    <name type="scientific">Dictyocaulus viviparus</name>
    <name type="common">Bovine lungworm</name>
    <dbReference type="NCBI Taxonomy" id="29172"/>
    <lineage>
        <taxon>Eukaryota</taxon>
        <taxon>Metazoa</taxon>
        <taxon>Ecdysozoa</taxon>
        <taxon>Nematoda</taxon>
        <taxon>Chromadorea</taxon>
        <taxon>Rhabditida</taxon>
        <taxon>Rhabditina</taxon>
        <taxon>Rhabditomorpha</taxon>
        <taxon>Strongyloidea</taxon>
        <taxon>Metastrongylidae</taxon>
        <taxon>Dictyocaulus</taxon>
    </lineage>
</organism>
<dbReference type="OrthoDB" id="5212at2759"/>
<gene>
    <name evidence="2" type="ORF">DICVIV_11565</name>
</gene>
<dbReference type="EMBL" id="KN716663">
    <property type="protein sequence ID" value="KJH42454.1"/>
    <property type="molecule type" value="Genomic_DNA"/>
</dbReference>